<comment type="caution">
    <text evidence="6">Lacks conserved residue(s) required for the propagation of feature annotation.</text>
</comment>
<evidence type="ECO:0000256" key="2">
    <source>
        <dbReference type="ARBA" id="ARBA00022679"/>
    </source>
</evidence>
<dbReference type="InterPro" id="IPR029035">
    <property type="entry name" value="DHS-like_NAD/FAD-binding_dom"/>
</dbReference>
<feature type="region of interest" description="Disordered" evidence="7">
    <location>
        <begin position="362"/>
        <end position="411"/>
    </location>
</feature>
<dbReference type="PANTHER" id="PTHR11085:SF6">
    <property type="entry name" value="NAD-DEPENDENT PROTEIN DEACETYLASE SIRTUIN-2"/>
    <property type="match status" value="1"/>
</dbReference>
<keyword evidence="5" id="KW-0520">NAD</keyword>
<dbReference type="SUPFAM" id="SSF52467">
    <property type="entry name" value="DHS-like NAD/FAD-binding domain"/>
    <property type="match status" value="1"/>
</dbReference>
<evidence type="ECO:0000313" key="10">
    <source>
        <dbReference type="Proteomes" id="UP001470230"/>
    </source>
</evidence>
<comment type="caution">
    <text evidence="9">The sequence shown here is derived from an EMBL/GenBank/DDBJ whole genome shotgun (WGS) entry which is preliminary data.</text>
</comment>
<dbReference type="Gene3D" id="3.30.1600.10">
    <property type="entry name" value="SIR2/SIRT2 'Small Domain"/>
    <property type="match status" value="1"/>
</dbReference>
<comment type="cofactor">
    <cofactor evidence="1">
        <name>Zn(2+)</name>
        <dbReference type="ChEBI" id="CHEBI:29105"/>
    </cofactor>
</comment>
<dbReference type="Gene3D" id="3.40.50.1220">
    <property type="entry name" value="TPP-binding domain"/>
    <property type="match status" value="1"/>
</dbReference>
<evidence type="ECO:0000259" key="8">
    <source>
        <dbReference type="PROSITE" id="PS50305"/>
    </source>
</evidence>
<feature type="domain" description="Deacetylase sirtuin-type" evidence="8">
    <location>
        <begin position="1"/>
        <end position="275"/>
    </location>
</feature>
<evidence type="ECO:0000256" key="6">
    <source>
        <dbReference type="PROSITE-ProRule" id="PRU00236"/>
    </source>
</evidence>
<evidence type="ECO:0000256" key="7">
    <source>
        <dbReference type="SAM" id="MobiDB-lite"/>
    </source>
</evidence>
<proteinExistence type="predicted"/>
<keyword evidence="3" id="KW-0479">Metal-binding</keyword>
<gene>
    <name evidence="9" type="ORF">M9Y10_031509</name>
</gene>
<evidence type="ECO:0000256" key="4">
    <source>
        <dbReference type="ARBA" id="ARBA00022833"/>
    </source>
</evidence>
<evidence type="ECO:0000313" key="9">
    <source>
        <dbReference type="EMBL" id="KAK8839801.1"/>
    </source>
</evidence>
<dbReference type="InterPro" id="IPR026591">
    <property type="entry name" value="Sirtuin_cat_small_dom_sf"/>
</dbReference>
<evidence type="ECO:0000256" key="5">
    <source>
        <dbReference type="ARBA" id="ARBA00023027"/>
    </source>
</evidence>
<evidence type="ECO:0000256" key="1">
    <source>
        <dbReference type="ARBA" id="ARBA00001947"/>
    </source>
</evidence>
<keyword evidence="2" id="KW-0808">Transferase</keyword>
<dbReference type="Proteomes" id="UP001470230">
    <property type="component" value="Unassembled WGS sequence"/>
</dbReference>
<reference evidence="9 10" key="1">
    <citation type="submission" date="2024-04" db="EMBL/GenBank/DDBJ databases">
        <title>Tritrichomonas musculus Genome.</title>
        <authorList>
            <person name="Alves-Ferreira E."/>
            <person name="Grigg M."/>
            <person name="Lorenzi H."/>
            <person name="Galac M."/>
        </authorList>
    </citation>
    <scope>NUCLEOTIDE SEQUENCE [LARGE SCALE GENOMIC DNA]</scope>
    <source>
        <strain evidence="9 10">EAF2021</strain>
    </source>
</reference>
<accession>A0ABR2H0Y6</accession>
<protein>
    <submittedName>
        <fullName evidence="9">NAD-dependent protein deacetylase sirtuin-2</fullName>
    </submittedName>
</protein>
<dbReference type="PROSITE" id="PS50305">
    <property type="entry name" value="SIRTUIN"/>
    <property type="match status" value="1"/>
</dbReference>
<dbReference type="Pfam" id="PF02146">
    <property type="entry name" value="SIR2"/>
    <property type="match status" value="1"/>
</dbReference>
<dbReference type="PANTHER" id="PTHR11085">
    <property type="entry name" value="NAD-DEPENDENT PROTEIN DEACYLASE SIRTUIN-5, MITOCHONDRIAL-RELATED"/>
    <property type="match status" value="1"/>
</dbReference>
<dbReference type="InterPro" id="IPR026590">
    <property type="entry name" value="Ssirtuin_cat_dom"/>
</dbReference>
<feature type="compositionally biased region" description="Polar residues" evidence="7">
    <location>
        <begin position="362"/>
        <end position="401"/>
    </location>
</feature>
<name>A0ABR2H0Y6_9EUKA</name>
<keyword evidence="4" id="KW-0862">Zinc</keyword>
<dbReference type="InterPro" id="IPR050134">
    <property type="entry name" value="NAD-dep_sirtuin_deacylases"/>
</dbReference>
<evidence type="ECO:0000256" key="3">
    <source>
        <dbReference type="ARBA" id="ARBA00022723"/>
    </source>
</evidence>
<organism evidence="9 10">
    <name type="scientific">Tritrichomonas musculus</name>
    <dbReference type="NCBI Taxonomy" id="1915356"/>
    <lineage>
        <taxon>Eukaryota</taxon>
        <taxon>Metamonada</taxon>
        <taxon>Parabasalia</taxon>
        <taxon>Tritrichomonadida</taxon>
        <taxon>Tritrichomonadidae</taxon>
        <taxon>Tritrichomonas</taxon>
    </lineage>
</organism>
<dbReference type="EMBL" id="JAPFFF010000050">
    <property type="protein sequence ID" value="KAK8839801.1"/>
    <property type="molecule type" value="Genomic_DNA"/>
</dbReference>
<dbReference type="InterPro" id="IPR003000">
    <property type="entry name" value="Sirtuin"/>
</dbReference>
<keyword evidence="10" id="KW-1185">Reference proteome</keyword>
<sequence length="576" mass="65896">MEKLVALINSVKIENIVILTGPGINTASGVPDLNSPRYVNCLIRSQSDLYSFEPDSLFDLEVFEKDPRPFWWLFTKSFPTFASLSPTPFHYFIKLLQKHNKLLRCYTQNIDELEIAAGTPKDYVISSHGQFNTCICTKCWKSHPLKHFIKDLTVNMSNNMLTVESTKFPICDFCGSKFVKPDVVFRHEKIADDFYLNYGPDFEDADLLIIAGADIDYEPFLSLPQKVSSTASRFFIGKEMPPRSAGLRFGKGRDFFIQGDCQEFAMDICDFLGWDSVLNSMLAEEKTLGFRWFEFEAKSKKRRIPAREQEEMQKFIFEVQLRISELDHKKELQKAQNQTPIQVINTSQTQIQQSMNLIQPNQASNLQSGGSIQPQISHQSGSPIQKRNDSIPSNFSGQSQEPPKKSRNIIQDSPNSNQIVIQSQIPQKPSQELVPQDQFVIQSQEAKEIQGGIPQYQSRNVIQDQKQVSELNQMIVHGNEENSIQNLNTIQFNGNYKMIDQAIFYEEIPNPDQTQAFYQSNEGVDQPQNQIPITIMDAAQFPIIHQIEIKENGQNQNAKQQTHMNIIERPGLFFKT</sequence>